<gene>
    <name evidence="1" type="ORF">CJOHNSTONI_LOCUS10400</name>
</gene>
<dbReference type="Proteomes" id="UP000746747">
    <property type="component" value="Unassembled WGS sequence"/>
</dbReference>
<dbReference type="EMBL" id="CAKAEH010002058">
    <property type="protein sequence ID" value="CAG9540930.1"/>
    <property type="molecule type" value="Genomic_DNA"/>
</dbReference>
<dbReference type="AlphaFoldDB" id="A0A8J2QBB1"/>
<organism evidence="1 2">
    <name type="scientific">Cercopithifilaria johnstoni</name>
    <dbReference type="NCBI Taxonomy" id="2874296"/>
    <lineage>
        <taxon>Eukaryota</taxon>
        <taxon>Metazoa</taxon>
        <taxon>Ecdysozoa</taxon>
        <taxon>Nematoda</taxon>
        <taxon>Chromadorea</taxon>
        <taxon>Rhabditida</taxon>
        <taxon>Spirurina</taxon>
        <taxon>Spiruromorpha</taxon>
        <taxon>Filarioidea</taxon>
        <taxon>Onchocercidae</taxon>
        <taxon>Cercopithifilaria</taxon>
    </lineage>
</organism>
<comment type="caution">
    <text evidence="1">The sequence shown here is derived from an EMBL/GenBank/DDBJ whole genome shotgun (WGS) entry which is preliminary data.</text>
</comment>
<accession>A0A8J2QBB1</accession>
<evidence type="ECO:0000313" key="2">
    <source>
        <dbReference type="Proteomes" id="UP000746747"/>
    </source>
</evidence>
<proteinExistence type="predicted"/>
<reference evidence="1" key="1">
    <citation type="submission" date="2021-09" db="EMBL/GenBank/DDBJ databases">
        <authorList>
            <consortium name="Pathogen Informatics"/>
        </authorList>
    </citation>
    <scope>NUCLEOTIDE SEQUENCE</scope>
</reference>
<name>A0A8J2QBB1_9BILA</name>
<keyword evidence="2" id="KW-1185">Reference proteome</keyword>
<protein>
    <submittedName>
        <fullName evidence="1">Uncharacterized protein</fullName>
    </submittedName>
</protein>
<sequence>MLCCPKSIFDRQENLRMIRQNSASNLDPYRRPPLSSVYNKDICEDEFHNNFLLSRRLESMNRTESYLSGLVGKAEHMSMLVDNQNGNGGDLFTINMTGIRRVPVMPMQNDRRRPLPVPSPGYFNHL</sequence>
<evidence type="ECO:0000313" key="1">
    <source>
        <dbReference type="EMBL" id="CAG9540930.1"/>
    </source>
</evidence>
<dbReference type="OrthoDB" id="5796971at2759"/>